<accession>A0ABR8PR22</accession>
<name>A0ABR8PR22_9CLOT</name>
<keyword evidence="7 10" id="KW-0067">ATP-binding</keyword>
<comment type="function">
    <text evidence="1 10">Catalyzes the reversible adenylation of nicotinate mononucleotide (NaMN) to nicotinic acid adenine dinucleotide (NaAD).</text>
</comment>
<evidence type="ECO:0000313" key="12">
    <source>
        <dbReference type="EMBL" id="MBD7910623.1"/>
    </source>
</evidence>
<dbReference type="PANTHER" id="PTHR39321:SF3">
    <property type="entry name" value="PHOSPHOPANTETHEINE ADENYLYLTRANSFERASE"/>
    <property type="match status" value="1"/>
</dbReference>
<evidence type="ECO:0000256" key="5">
    <source>
        <dbReference type="ARBA" id="ARBA00022695"/>
    </source>
</evidence>
<keyword evidence="3 10" id="KW-0662">Pyridine nucleotide biosynthesis</keyword>
<dbReference type="Pfam" id="PF01467">
    <property type="entry name" value="CTP_transf_like"/>
    <property type="match status" value="1"/>
</dbReference>
<proteinExistence type="inferred from homology"/>
<evidence type="ECO:0000256" key="6">
    <source>
        <dbReference type="ARBA" id="ARBA00022741"/>
    </source>
</evidence>
<dbReference type="NCBIfam" id="TIGR00125">
    <property type="entry name" value="cyt_tran_rel"/>
    <property type="match status" value="1"/>
</dbReference>
<sequence length="200" mass="23037">MNKVGIIGGSFDPIHFAHLYIAEEAKKRLDLDKVIFIPVGSQPLKQDKKVTEASLRFNMVQLAIKRKVGFTVSDYEIKKKGLSYTYETLEHFKNDGDELYFITGADCLFSLDKWKGVQRIFELCKFAVFTRPGYSDNELIKRKSFIENKYNGKIILLELEGLNISSTEIRKKIFKGESVKNLVPKSVLDIIKEKGLYREE</sequence>
<evidence type="ECO:0000313" key="13">
    <source>
        <dbReference type="Proteomes" id="UP000627781"/>
    </source>
</evidence>
<dbReference type="EC" id="2.7.7.18" evidence="10"/>
<comment type="caution">
    <text evidence="12">The sequence shown here is derived from an EMBL/GenBank/DDBJ whole genome shotgun (WGS) entry which is preliminary data.</text>
</comment>
<comment type="similarity">
    <text evidence="10">Belongs to the NadD family.</text>
</comment>
<keyword evidence="4 10" id="KW-0808">Transferase</keyword>
<keyword evidence="6 10" id="KW-0547">Nucleotide-binding</keyword>
<gene>
    <name evidence="10" type="primary">nadD</name>
    <name evidence="12" type="ORF">H9661_04540</name>
</gene>
<dbReference type="InterPro" id="IPR004821">
    <property type="entry name" value="Cyt_trans-like"/>
</dbReference>
<dbReference type="NCBIfam" id="NF000840">
    <property type="entry name" value="PRK00071.1-3"/>
    <property type="match status" value="1"/>
</dbReference>
<organism evidence="12 13">
    <name type="scientific">Clostridium cibarium</name>
    <dbReference type="NCBI Taxonomy" id="2762247"/>
    <lineage>
        <taxon>Bacteria</taxon>
        <taxon>Bacillati</taxon>
        <taxon>Bacillota</taxon>
        <taxon>Clostridia</taxon>
        <taxon>Eubacteriales</taxon>
        <taxon>Clostridiaceae</taxon>
        <taxon>Clostridium</taxon>
    </lineage>
</organism>
<comment type="catalytic activity">
    <reaction evidence="9 10">
        <text>nicotinate beta-D-ribonucleotide + ATP + H(+) = deamido-NAD(+) + diphosphate</text>
        <dbReference type="Rhea" id="RHEA:22860"/>
        <dbReference type="ChEBI" id="CHEBI:15378"/>
        <dbReference type="ChEBI" id="CHEBI:30616"/>
        <dbReference type="ChEBI" id="CHEBI:33019"/>
        <dbReference type="ChEBI" id="CHEBI:57502"/>
        <dbReference type="ChEBI" id="CHEBI:58437"/>
        <dbReference type="EC" id="2.7.7.18"/>
    </reaction>
</comment>
<reference evidence="12 13" key="1">
    <citation type="submission" date="2020-08" db="EMBL/GenBank/DDBJ databases">
        <title>A Genomic Blueprint of the Chicken Gut Microbiome.</title>
        <authorList>
            <person name="Gilroy R."/>
            <person name="Ravi A."/>
            <person name="Getino M."/>
            <person name="Pursley I."/>
            <person name="Horton D.L."/>
            <person name="Alikhan N.-F."/>
            <person name="Baker D."/>
            <person name="Gharbi K."/>
            <person name="Hall N."/>
            <person name="Watson M."/>
            <person name="Adriaenssens E.M."/>
            <person name="Foster-Nyarko E."/>
            <person name="Jarju S."/>
            <person name="Secka A."/>
            <person name="Antonio M."/>
            <person name="Oren A."/>
            <person name="Chaudhuri R."/>
            <person name="La Ragione R.M."/>
            <person name="Hildebrand F."/>
            <person name="Pallen M.J."/>
        </authorList>
    </citation>
    <scope>NUCLEOTIDE SEQUENCE [LARGE SCALE GENOMIC DNA]</scope>
    <source>
        <strain evidence="12 13">Sa3CVN1</strain>
    </source>
</reference>
<dbReference type="HAMAP" id="MF_00244">
    <property type="entry name" value="NaMN_adenylyltr"/>
    <property type="match status" value="1"/>
</dbReference>
<dbReference type="PANTHER" id="PTHR39321">
    <property type="entry name" value="NICOTINATE-NUCLEOTIDE ADENYLYLTRANSFERASE-RELATED"/>
    <property type="match status" value="1"/>
</dbReference>
<feature type="domain" description="Cytidyltransferase-like" evidence="11">
    <location>
        <begin position="6"/>
        <end position="171"/>
    </location>
</feature>
<keyword evidence="13" id="KW-1185">Reference proteome</keyword>
<keyword evidence="8 10" id="KW-0520">NAD</keyword>
<evidence type="ECO:0000256" key="1">
    <source>
        <dbReference type="ARBA" id="ARBA00002324"/>
    </source>
</evidence>
<evidence type="ECO:0000256" key="7">
    <source>
        <dbReference type="ARBA" id="ARBA00022840"/>
    </source>
</evidence>
<dbReference type="Gene3D" id="3.40.50.620">
    <property type="entry name" value="HUPs"/>
    <property type="match status" value="1"/>
</dbReference>
<dbReference type="NCBIfam" id="TIGR00482">
    <property type="entry name" value="nicotinate (nicotinamide) nucleotide adenylyltransferase"/>
    <property type="match status" value="1"/>
</dbReference>
<protein>
    <recommendedName>
        <fullName evidence="10">Probable nicotinate-nucleotide adenylyltransferase</fullName>
        <ecNumber evidence="10">2.7.7.18</ecNumber>
    </recommendedName>
    <alternativeName>
        <fullName evidence="10">Deamido-NAD(+) diphosphorylase</fullName>
    </alternativeName>
    <alternativeName>
        <fullName evidence="10">Deamido-NAD(+) pyrophosphorylase</fullName>
    </alternativeName>
    <alternativeName>
        <fullName evidence="10">Nicotinate mononucleotide adenylyltransferase</fullName>
        <shortName evidence="10">NaMN adenylyltransferase</shortName>
    </alternativeName>
</protein>
<dbReference type="InterPro" id="IPR014729">
    <property type="entry name" value="Rossmann-like_a/b/a_fold"/>
</dbReference>
<evidence type="ECO:0000256" key="3">
    <source>
        <dbReference type="ARBA" id="ARBA00022642"/>
    </source>
</evidence>
<evidence type="ECO:0000256" key="4">
    <source>
        <dbReference type="ARBA" id="ARBA00022679"/>
    </source>
</evidence>
<dbReference type="InterPro" id="IPR005248">
    <property type="entry name" value="NadD/NMNAT"/>
</dbReference>
<comment type="pathway">
    <text evidence="2 10">Cofactor biosynthesis; NAD(+) biosynthesis; deamido-NAD(+) from nicotinate D-ribonucleotide: step 1/1.</text>
</comment>
<evidence type="ECO:0000256" key="10">
    <source>
        <dbReference type="HAMAP-Rule" id="MF_00244"/>
    </source>
</evidence>
<keyword evidence="5 10" id="KW-0548">Nucleotidyltransferase</keyword>
<evidence type="ECO:0000256" key="8">
    <source>
        <dbReference type="ARBA" id="ARBA00023027"/>
    </source>
</evidence>
<evidence type="ECO:0000256" key="2">
    <source>
        <dbReference type="ARBA" id="ARBA00005019"/>
    </source>
</evidence>
<dbReference type="SUPFAM" id="SSF52374">
    <property type="entry name" value="Nucleotidylyl transferase"/>
    <property type="match status" value="1"/>
</dbReference>
<dbReference type="CDD" id="cd02165">
    <property type="entry name" value="NMNAT"/>
    <property type="match status" value="1"/>
</dbReference>
<dbReference type="Proteomes" id="UP000627781">
    <property type="component" value="Unassembled WGS sequence"/>
</dbReference>
<dbReference type="GO" id="GO:0004515">
    <property type="term" value="F:nicotinate-nucleotide adenylyltransferase activity"/>
    <property type="evidence" value="ECO:0007669"/>
    <property type="project" value="UniProtKB-EC"/>
</dbReference>
<dbReference type="RefSeq" id="WP_143315598.1">
    <property type="nucleotide sequence ID" value="NZ_JACSRA010000005.1"/>
</dbReference>
<evidence type="ECO:0000256" key="9">
    <source>
        <dbReference type="ARBA" id="ARBA00048721"/>
    </source>
</evidence>
<evidence type="ECO:0000259" key="11">
    <source>
        <dbReference type="Pfam" id="PF01467"/>
    </source>
</evidence>
<dbReference type="EMBL" id="JACSRA010000005">
    <property type="protein sequence ID" value="MBD7910623.1"/>
    <property type="molecule type" value="Genomic_DNA"/>
</dbReference>